<feature type="domain" description="MobA-like NTP transferase" evidence="4">
    <location>
        <begin position="3"/>
        <end position="125"/>
    </location>
</feature>
<dbReference type="AlphaFoldDB" id="A0AAN0RLR7"/>
<dbReference type="EMBL" id="CP003984">
    <property type="protein sequence ID" value="AII88533.1"/>
    <property type="molecule type" value="Genomic_DNA"/>
</dbReference>
<dbReference type="Proteomes" id="UP000028680">
    <property type="component" value="Chromosome"/>
</dbReference>
<dbReference type="InterPro" id="IPR050065">
    <property type="entry name" value="GlmU-like"/>
</dbReference>
<dbReference type="PANTHER" id="PTHR43584">
    <property type="entry name" value="NUCLEOTIDYL TRANSFERASE"/>
    <property type="match status" value="1"/>
</dbReference>
<dbReference type="SUPFAM" id="SSF53448">
    <property type="entry name" value="Nucleotide-diphospho-sugar transferases"/>
    <property type="match status" value="1"/>
</dbReference>
<dbReference type="Pfam" id="PF12804">
    <property type="entry name" value="NTP_transf_3"/>
    <property type="match status" value="1"/>
</dbReference>
<dbReference type="CDD" id="cd06422">
    <property type="entry name" value="NTP_transferase_like_1"/>
    <property type="match status" value="1"/>
</dbReference>
<gene>
    <name evidence="5" type="ORF">RCA23_c30330</name>
</gene>
<dbReference type="Gene3D" id="3.90.550.10">
    <property type="entry name" value="Spore Coat Polysaccharide Biosynthesis Protein SpsA, Chain A"/>
    <property type="match status" value="1"/>
</dbReference>
<evidence type="ECO:0000256" key="1">
    <source>
        <dbReference type="ARBA" id="ARBA00022679"/>
    </source>
</evidence>
<evidence type="ECO:0000313" key="6">
    <source>
        <dbReference type="Proteomes" id="UP000028680"/>
    </source>
</evidence>
<protein>
    <recommendedName>
        <fullName evidence="4">MobA-like NTP transferase domain-containing protein</fullName>
    </recommendedName>
</protein>
<name>A0AAN0RLR7_9RHOB</name>
<sequence length="220" mass="23736">MLFAAGFGSRMQPLTADLPKPLITVAGTSLLDRTLRLAEAGGITKTVVNTHYLGEKIAKHLENCPVQVLHEPNILDTGGGLKNASPLFDGPAVFTSNSDAIWSGPNPFAHLAQNWQDDCDALLLCAPVNQIIGRAAPGDFSISQDAIVTRGGDFVYLGVQIIRLETVQHIREPQFSLNIIWDALMAKNTLRACLYPGQWCDIGKPENIALGEKLLGTSHV</sequence>
<evidence type="ECO:0000313" key="5">
    <source>
        <dbReference type="EMBL" id="AII88533.1"/>
    </source>
</evidence>
<accession>A0AAN0RLR7</accession>
<dbReference type="GO" id="GO:0016779">
    <property type="term" value="F:nucleotidyltransferase activity"/>
    <property type="evidence" value="ECO:0007669"/>
    <property type="project" value="UniProtKB-KW"/>
</dbReference>
<proteinExistence type="predicted"/>
<keyword evidence="3" id="KW-0460">Magnesium</keyword>
<dbReference type="InterPro" id="IPR029044">
    <property type="entry name" value="Nucleotide-diphossugar_trans"/>
</dbReference>
<reference evidence="5 6" key="1">
    <citation type="journal article" date="2014" name="ISME J.">
        <title>Adaptation of an abundant Roseobacter RCA organism to pelagic systems revealed by genomic and transcriptomic analyses.</title>
        <authorList>
            <person name="Voget S."/>
            <person name="Wemheuer B."/>
            <person name="Brinkhoff T."/>
            <person name="Vollmers J."/>
            <person name="Dietrich S."/>
            <person name="Giebel H.A."/>
            <person name="Beardsley C."/>
            <person name="Sardemann C."/>
            <person name="Bakenhus I."/>
            <person name="Billerbeck S."/>
            <person name="Daniel R."/>
            <person name="Simon M."/>
        </authorList>
    </citation>
    <scope>NUCLEOTIDE SEQUENCE [LARGE SCALE GENOMIC DNA]</scope>
    <source>
        <strain evidence="5 6">RCA23</strain>
    </source>
</reference>
<evidence type="ECO:0000256" key="3">
    <source>
        <dbReference type="ARBA" id="ARBA00022842"/>
    </source>
</evidence>
<dbReference type="RefSeq" id="WP_169701434.1">
    <property type="nucleotide sequence ID" value="NZ_CP003984.1"/>
</dbReference>
<evidence type="ECO:0000259" key="4">
    <source>
        <dbReference type="Pfam" id="PF12804"/>
    </source>
</evidence>
<keyword evidence="6" id="KW-1185">Reference proteome</keyword>
<dbReference type="PANTHER" id="PTHR43584:SF8">
    <property type="entry name" value="N-ACETYLMURAMATE ALPHA-1-PHOSPHATE URIDYLYLTRANSFERASE"/>
    <property type="match status" value="1"/>
</dbReference>
<evidence type="ECO:0000256" key="2">
    <source>
        <dbReference type="ARBA" id="ARBA00022695"/>
    </source>
</evidence>
<dbReference type="InterPro" id="IPR025877">
    <property type="entry name" value="MobA-like_NTP_Trfase"/>
</dbReference>
<keyword evidence="2" id="KW-0548">Nucleotidyltransferase</keyword>
<organism evidence="5 6">
    <name type="scientific">Planktomarina temperata RCA23</name>
    <dbReference type="NCBI Taxonomy" id="666509"/>
    <lineage>
        <taxon>Bacteria</taxon>
        <taxon>Pseudomonadati</taxon>
        <taxon>Pseudomonadota</taxon>
        <taxon>Alphaproteobacteria</taxon>
        <taxon>Rhodobacterales</taxon>
        <taxon>Paracoccaceae</taxon>
        <taxon>Planktomarina</taxon>
    </lineage>
</organism>
<keyword evidence="1" id="KW-0808">Transferase</keyword>
<dbReference type="KEGG" id="ptp:RCA23_c30330"/>